<dbReference type="InterPro" id="IPR002397">
    <property type="entry name" value="Cyt_P450_B"/>
</dbReference>
<dbReference type="SUPFAM" id="SSF48264">
    <property type="entry name" value="Cytochrome P450"/>
    <property type="match status" value="1"/>
</dbReference>
<dbReference type="GO" id="GO:0020037">
    <property type="term" value="F:heme binding"/>
    <property type="evidence" value="ECO:0007669"/>
    <property type="project" value="InterPro"/>
</dbReference>
<dbReference type="InterPro" id="IPR001128">
    <property type="entry name" value="Cyt_P450"/>
</dbReference>
<dbReference type="GO" id="GO:0006707">
    <property type="term" value="P:cholesterol catabolic process"/>
    <property type="evidence" value="ECO:0007669"/>
    <property type="project" value="TreeGrafter"/>
</dbReference>
<dbReference type="PRINTS" id="PR00359">
    <property type="entry name" value="BP450"/>
</dbReference>
<keyword evidence="8" id="KW-0045">Antibiotic biosynthesis</keyword>
<dbReference type="GO" id="GO:0008395">
    <property type="term" value="F:steroid hydroxylase activity"/>
    <property type="evidence" value="ECO:0007669"/>
    <property type="project" value="TreeGrafter"/>
</dbReference>
<dbReference type="PRINTS" id="PR00385">
    <property type="entry name" value="P450"/>
</dbReference>
<evidence type="ECO:0000256" key="7">
    <source>
        <dbReference type="ARBA" id="ARBA00023033"/>
    </source>
</evidence>
<dbReference type="FunFam" id="1.10.630.10:FF:000018">
    <property type="entry name" value="Cytochrome P450 monooxygenase"/>
    <property type="match status" value="1"/>
</dbReference>
<dbReference type="InterPro" id="IPR036396">
    <property type="entry name" value="Cyt_P450_sf"/>
</dbReference>
<keyword evidence="6 10" id="KW-0408">Iron</keyword>
<evidence type="ECO:0000256" key="4">
    <source>
        <dbReference type="ARBA" id="ARBA00022857"/>
    </source>
</evidence>
<dbReference type="InterPro" id="IPR017972">
    <property type="entry name" value="Cyt_P450_CS"/>
</dbReference>
<keyword evidence="3 10" id="KW-0479">Metal-binding</keyword>
<evidence type="ECO:0000256" key="1">
    <source>
        <dbReference type="ARBA" id="ARBA00010617"/>
    </source>
</evidence>
<comment type="pathway">
    <text evidence="9">Antibiotic biosynthesis; mycinamicin biosynthesis.</text>
</comment>
<evidence type="ECO:0000256" key="10">
    <source>
        <dbReference type="RuleBase" id="RU000461"/>
    </source>
</evidence>
<evidence type="ECO:0000256" key="5">
    <source>
        <dbReference type="ARBA" id="ARBA00023002"/>
    </source>
</evidence>
<name>A0A1C6SNC0_9ACTN</name>
<accession>A0A1C6SNC0</accession>
<dbReference type="RefSeq" id="WP_141714300.1">
    <property type="nucleotide sequence ID" value="NZ_FMHU01000002.1"/>
</dbReference>
<dbReference type="PANTHER" id="PTHR46696:SF4">
    <property type="entry name" value="BIOTIN BIOSYNTHESIS CYTOCHROME P450"/>
    <property type="match status" value="1"/>
</dbReference>
<evidence type="ECO:0000256" key="6">
    <source>
        <dbReference type="ARBA" id="ARBA00023004"/>
    </source>
</evidence>
<keyword evidence="5 10" id="KW-0560">Oxidoreductase</keyword>
<dbReference type="GO" id="GO:0005506">
    <property type="term" value="F:iron ion binding"/>
    <property type="evidence" value="ECO:0007669"/>
    <property type="project" value="InterPro"/>
</dbReference>
<gene>
    <name evidence="11" type="ORF">GA0074694_5860</name>
</gene>
<dbReference type="GO" id="GO:0036199">
    <property type="term" value="F:cholest-4-en-3-one 26-monooxygenase activity"/>
    <property type="evidence" value="ECO:0007669"/>
    <property type="project" value="TreeGrafter"/>
</dbReference>
<keyword evidence="4" id="KW-0521">NADP</keyword>
<evidence type="ECO:0000256" key="3">
    <source>
        <dbReference type="ARBA" id="ARBA00022723"/>
    </source>
</evidence>
<dbReference type="PANTHER" id="PTHR46696">
    <property type="entry name" value="P450, PUTATIVE (EUROFUNG)-RELATED"/>
    <property type="match status" value="1"/>
</dbReference>
<organism evidence="11 12">
    <name type="scientific">Micromonospora inyonensis</name>
    <dbReference type="NCBI Taxonomy" id="47866"/>
    <lineage>
        <taxon>Bacteria</taxon>
        <taxon>Bacillati</taxon>
        <taxon>Actinomycetota</taxon>
        <taxon>Actinomycetes</taxon>
        <taxon>Micromonosporales</taxon>
        <taxon>Micromonosporaceae</taxon>
        <taxon>Micromonospora</taxon>
    </lineage>
</organism>
<dbReference type="PROSITE" id="PS00086">
    <property type="entry name" value="CYTOCHROME_P450"/>
    <property type="match status" value="1"/>
</dbReference>
<reference evidence="12" key="1">
    <citation type="submission" date="2016-06" db="EMBL/GenBank/DDBJ databases">
        <authorList>
            <person name="Varghese N."/>
        </authorList>
    </citation>
    <scope>NUCLEOTIDE SEQUENCE [LARGE SCALE GENOMIC DNA]</scope>
    <source>
        <strain evidence="12">DSM 46123</strain>
    </source>
</reference>
<comment type="similarity">
    <text evidence="1 10">Belongs to the cytochrome P450 family.</text>
</comment>
<sequence length="427" mass="46319">MLTRTPVFTAGGSDFDPTDPHLFTTDRHLEVWRQARSRHPVAWQESADGGFWSVTGHRAGSELLRRPTEFTSTLGMRLGSSPQAVRAAAGRMLVVADGTAHRRLRTAHSAWFTPRALAGLRADLLRLLDARLAELLARGTPFDVVGELTALLPAWALLGMMGVPAADWNHLVGLTLRAFDDDERGPAAAAARTEAHTEVFLYFGELLDRRRAAPGDDMVSALAQAVVDGRPLTDEEIVLNCDGLMNGGLETTPHAASGAMLAFARHPDTWRRLRHTPELADRAVEEILRYTSPPMHAMRTATVDATLGDATIRAGDRVVVWFPSCNADDTVFAEPGRFLLDRWPNPHLGFGGGPHYCIGAALARLELRCLLETLARRVEAFEVAGAVVRQPSNFLNGLRRLDLALTPAGTAAGADPLTGPRHSGTPR</sequence>
<evidence type="ECO:0000256" key="8">
    <source>
        <dbReference type="ARBA" id="ARBA00023194"/>
    </source>
</evidence>
<dbReference type="EMBL" id="FMHU01000002">
    <property type="protein sequence ID" value="SCL31014.1"/>
    <property type="molecule type" value="Genomic_DNA"/>
</dbReference>
<dbReference type="Pfam" id="PF00067">
    <property type="entry name" value="p450"/>
    <property type="match status" value="1"/>
</dbReference>
<keyword evidence="12" id="KW-1185">Reference proteome</keyword>
<dbReference type="GO" id="GO:0017000">
    <property type="term" value="P:antibiotic biosynthetic process"/>
    <property type="evidence" value="ECO:0007669"/>
    <property type="project" value="UniProtKB-KW"/>
</dbReference>
<evidence type="ECO:0000256" key="9">
    <source>
        <dbReference type="ARBA" id="ARBA00060683"/>
    </source>
</evidence>
<keyword evidence="2 10" id="KW-0349">Heme</keyword>
<keyword evidence="7 10" id="KW-0503">Monooxygenase</keyword>
<dbReference type="Proteomes" id="UP000198906">
    <property type="component" value="Unassembled WGS sequence"/>
</dbReference>
<proteinExistence type="inferred from homology"/>
<evidence type="ECO:0000256" key="2">
    <source>
        <dbReference type="ARBA" id="ARBA00022617"/>
    </source>
</evidence>
<dbReference type="Gene3D" id="1.10.630.10">
    <property type="entry name" value="Cytochrome P450"/>
    <property type="match status" value="1"/>
</dbReference>
<dbReference type="AlphaFoldDB" id="A0A1C6SNC0"/>
<evidence type="ECO:0000313" key="11">
    <source>
        <dbReference type="EMBL" id="SCL31014.1"/>
    </source>
</evidence>
<evidence type="ECO:0000313" key="12">
    <source>
        <dbReference type="Proteomes" id="UP000198906"/>
    </source>
</evidence>
<protein>
    <submittedName>
        <fullName evidence="11">Cytochrome P450</fullName>
    </submittedName>
</protein>
<dbReference type="STRING" id="47866.GA0074694_5860"/>